<dbReference type="CDD" id="cd01362">
    <property type="entry name" value="Fumarase_classII"/>
    <property type="match status" value="1"/>
</dbReference>
<dbReference type="InterPro" id="IPR008948">
    <property type="entry name" value="L-Aspartase-like"/>
</dbReference>
<comment type="function">
    <text evidence="4">Involved in the TCA cycle. Catalyzes the stereospecific interconversion of fumarate to L-malate.</text>
</comment>
<comment type="caution">
    <text evidence="7">The sequence shown here is derived from an EMBL/GenBank/DDBJ whole genome shotgun (WGS) entry which is preliminary data.</text>
</comment>
<keyword evidence="8" id="KW-1185">Reference proteome</keyword>
<dbReference type="FunFam" id="1.10.275.10:FF:000001">
    <property type="entry name" value="Fumarate hydratase, mitochondrial"/>
    <property type="match status" value="1"/>
</dbReference>
<evidence type="ECO:0000256" key="1">
    <source>
        <dbReference type="ARBA" id="ARBA00009084"/>
    </source>
</evidence>
<feature type="active site" evidence="4">
    <location>
        <position position="319"/>
    </location>
</feature>
<dbReference type="InterPro" id="IPR005677">
    <property type="entry name" value="Fum_hydII"/>
</dbReference>
<comment type="subcellular location">
    <subcellularLocation>
        <location evidence="4">Cytoplasm</location>
    </subcellularLocation>
</comment>
<dbReference type="EC" id="4.2.1.2" evidence="4"/>
<dbReference type="FunFam" id="1.10.40.30:FF:000002">
    <property type="entry name" value="Fumarate hydratase class II"/>
    <property type="match status" value="1"/>
</dbReference>
<dbReference type="RefSeq" id="WP_248665550.1">
    <property type="nucleotide sequence ID" value="NZ_JALPRX010000009.1"/>
</dbReference>
<dbReference type="GO" id="GO:0005737">
    <property type="term" value="C:cytoplasm"/>
    <property type="evidence" value="ECO:0007669"/>
    <property type="project" value="UniProtKB-SubCell"/>
</dbReference>
<feature type="binding site" evidence="4">
    <location>
        <begin position="140"/>
        <end position="142"/>
    </location>
    <ligand>
        <name>substrate</name>
    </ligand>
</feature>
<name>A0A9X1Y524_9PROT</name>
<dbReference type="PANTHER" id="PTHR11444">
    <property type="entry name" value="ASPARTATEAMMONIA/ARGININOSUCCINATE/ADENYLOSUCCINATE LYASE"/>
    <property type="match status" value="1"/>
</dbReference>
<keyword evidence="4" id="KW-0963">Cytoplasm</keyword>
<organism evidence="7 8">
    <name type="scientific">Roseomonas acroporae</name>
    <dbReference type="NCBI Taxonomy" id="2937791"/>
    <lineage>
        <taxon>Bacteria</taxon>
        <taxon>Pseudomonadati</taxon>
        <taxon>Pseudomonadota</taxon>
        <taxon>Alphaproteobacteria</taxon>
        <taxon>Acetobacterales</taxon>
        <taxon>Roseomonadaceae</taxon>
        <taxon>Roseomonas</taxon>
    </lineage>
</organism>
<evidence type="ECO:0000256" key="3">
    <source>
        <dbReference type="ARBA" id="ARBA00023239"/>
    </source>
</evidence>
<comment type="miscellaneous">
    <text evidence="4">There are 2 substrate-binding sites: the catalytic A site, and the non-catalytic B site that may play a role in the transfer of substrate or product between the active site and the solvent. Alternatively, the B site may bind allosteric effectors.</text>
</comment>
<dbReference type="InterPro" id="IPR000362">
    <property type="entry name" value="Fumarate_lyase_fam"/>
</dbReference>
<dbReference type="Proteomes" id="UP001139516">
    <property type="component" value="Unassembled WGS sequence"/>
</dbReference>
<evidence type="ECO:0000259" key="5">
    <source>
        <dbReference type="Pfam" id="PF00206"/>
    </source>
</evidence>
<feature type="site" description="Important for catalytic activity" evidence="4">
    <location>
        <position position="332"/>
    </location>
</feature>
<evidence type="ECO:0000256" key="2">
    <source>
        <dbReference type="ARBA" id="ARBA00022532"/>
    </source>
</evidence>
<accession>A0A9X1Y524</accession>
<comment type="similarity">
    <text evidence="1 4">Belongs to the class-II fumarase/aspartase family. Fumarase subfamily.</text>
</comment>
<evidence type="ECO:0000313" key="7">
    <source>
        <dbReference type="EMBL" id="MCK8783428.1"/>
    </source>
</evidence>
<dbReference type="GO" id="GO:0006106">
    <property type="term" value="P:fumarate metabolic process"/>
    <property type="evidence" value="ECO:0007669"/>
    <property type="project" value="InterPro"/>
</dbReference>
<feature type="binding site" description="in site B" evidence="4">
    <location>
        <begin position="130"/>
        <end position="133"/>
    </location>
    <ligand>
        <name>substrate</name>
    </ligand>
</feature>
<feature type="binding site" evidence="4">
    <location>
        <position position="320"/>
    </location>
    <ligand>
        <name>substrate</name>
    </ligand>
</feature>
<proteinExistence type="inferred from homology"/>
<evidence type="ECO:0000259" key="6">
    <source>
        <dbReference type="Pfam" id="PF10415"/>
    </source>
</evidence>
<dbReference type="PANTHER" id="PTHR11444:SF1">
    <property type="entry name" value="FUMARATE HYDRATASE, MITOCHONDRIAL"/>
    <property type="match status" value="1"/>
</dbReference>
<dbReference type="EMBL" id="JALPRX010000009">
    <property type="protein sequence ID" value="MCK8783428.1"/>
    <property type="molecule type" value="Genomic_DNA"/>
</dbReference>
<gene>
    <name evidence="4" type="primary">fumC</name>
    <name evidence="7" type="ORF">M0638_03400</name>
</gene>
<dbReference type="Pfam" id="PF00206">
    <property type="entry name" value="Lyase_1"/>
    <property type="match status" value="1"/>
</dbReference>
<dbReference type="Gene3D" id="1.20.200.10">
    <property type="entry name" value="Fumarase/aspartase (Central domain)"/>
    <property type="match status" value="1"/>
</dbReference>
<comment type="catalytic activity">
    <reaction evidence="4">
        <text>(S)-malate = fumarate + H2O</text>
        <dbReference type="Rhea" id="RHEA:12460"/>
        <dbReference type="ChEBI" id="CHEBI:15377"/>
        <dbReference type="ChEBI" id="CHEBI:15589"/>
        <dbReference type="ChEBI" id="CHEBI:29806"/>
        <dbReference type="EC" id="4.2.1.2"/>
    </reaction>
</comment>
<reference evidence="7" key="1">
    <citation type="submission" date="2022-04" db="EMBL/GenBank/DDBJ databases">
        <title>Roseomonas acroporae sp. nov., isolated from coral Acropora digitifera.</title>
        <authorList>
            <person name="Sun H."/>
        </authorList>
    </citation>
    <scope>NUCLEOTIDE SEQUENCE</scope>
    <source>
        <strain evidence="7">NAR14</strain>
    </source>
</reference>
<evidence type="ECO:0000256" key="4">
    <source>
        <dbReference type="HAMAP-Rule" id="MF_00743"/>
    </source>
</evidence>
<dbReference type="GO" id="GO:0006108">
    <property type="term" value="P:malate metabolic process"/>
    <property type="evidence" value="ECO:0007669"/>
    <property type="project" value="TreeGrafter"/>
</dbReference>
<comment type="subunit">
    <text evidence="4">Homotetramer.</text>
</comment>
<dbReference type="InterPro" id="IPR022761">
    <property type="entry name" value="Fumarate_lyase_N"/>
</dbReference>
<feature type="domain" description="Fumarase C C-terminal" evidence="6">
    <location>
        <begin position="409"/>
        <end position="461"/>
    </location>
</feature>
<feature type="binding site" evidence="4">
    <location>
        <begin position="325"/>
        <end position="327"/>
    </location>
    <ligand>
        <name>substrate</name>
    </ligand>
</feature>
<protein>
    <recommendedName>
        <fullName evidence="4">Fumarate hydratase class II</fullName>
        <shortName evidence="4">Fumarase C</shortName>
        <ecNumber evidence="4">4.2.1.2</ecNumber>
    </recommendedName>
    <alternativeName>
        <fullName evidence="4">Aerobic fumarase</fullName>
    </alternativeName>
    <alternativeName>
        <fullName evidence="4">Iron-independent fumarase</fullName>
    </alternativeName>
</protein>
<dbReference type="PRINTS" id="PR00145">
    <property type="entry name" value="ARGSUCLYASE"/>
</dbReference>
<dbReference type="PRINTS" id="PR00149">
    <property type="entry name" value="FUMRATELYASE"/>
</dbReference>
<keyword evidence="2 4" id="KW-0816">Tricarboxylic acid cycle</keyword>
<dbReference type="AlphaFoldDB" id="A0A9X1Y524"/>
<sequence length="471" mass="50784">MADATRTETDSLGTIDIPADRYWGPQTERARQLFRIGDQRFPPLLIRAVGLHKLACAEANAALGELPQELAEPIRQAAQEVADGKRDADFPLPVWQTGSGTQTNMNANEVIANRANEILGQPLGSRKPVHPNDHVNRGQSSNDNFPTVMHIAAAEAVEGRLIPALGRLHAALWRRAEEWNDIIKVGRTHMMDAVPMTLGQEFGAWARQVELGQARLRDTMPRLLLLPQGGTAVGTGLNRHPDLDTVFCRIVAERTGLAFAPNPNKFEGMGAHDALVELSGQLNVIAVSLNKLGNDIRLLGSGPRSGIAELIVPADGLSSSIMPGKTNPTQAEALTMVCARVIGNNTTVTVAGAQSYLELNVFKPVIIHAVLESVSLLADAAESFAVNMVEKLAPNRERIAQNLANSLMLVTALNPHIGYDKAVRIGKKALAENLTLKEAAAQLGYVTPEDFDRWVRPEEMVVPGMTLEGGG</sequence>
<dbReference type="GO" id="GO:0006099">
    <property type="term" value="P:tricarboxylic acid cycle"/>
    <property type="evidence" value="ECO:0007669"/>
    <property type="project" value="UniProtKB-UniRule"/>
</dbReference>
<feature type="active site" description="Proton donor/acceptor" evidence="4">
    <location>
        <position position="189"/>
    </location>
</feature>
<dbReference type="InterPro" id="IPR024083">
    <property type="entry name" value="Fumarase/histidase_N"/>
</dbReference>
<dbReference type="InterPro" id="IPR018951">
    <property type="entry name" value="Fumarase_C_C"/>
</dbReference>
<feature type="binding site" evidence="4">
    <location>
        <position position="188"/>
    </location>
    <ligand>
        <name>substrate</name>
    </ligand>
</feature>
<feature type="domain" description="Fumarate lyase N-terminal" evidence="5">
    <location>
        <begin position="13"/>
        <end position="343"/>
    </location>
</feature>
<dbReference type="Pfam" id="PF10415">
    <property type="entry name" value="FumaraseC_C"/>
    <property type="match status" value="1"/>
</dbReference>
<evidence type="ECO:0000313" key="8">
    <source>
        <dbReference type="Proteomes" id="UP001139516"/>
    </source>
</evidence>
<dbReference type="FunFam" id="1.20.200.10:FF:000001">
    <property type="entry name" value="Fumarate hydratase, mitochondrial"/>
    <property type="match status" value="1"/>
</dbReference>
<feature type="binding site" evidence="4">
    <location>
        <begin position="99"/>
        <end position="101"/>
    </location>
    <ligand>
        <name>substrate</name>
    </ligand>
</feature>
<dbReference type="GO" id="GO:0004333">
    <property type="term" value="F:fumarate hydratase activity"/>
    <property type="evidence" value="ECO:0007669"/>
    <property type="project" value="UniProtKB-UniRule"/>
</dbReference>
<dbReference type="Gene3D" id="1.10.275.10">
    <property type="entry name" value="Fumarase/aspartase (N-terminal domain)"/>
    <property type="match status" value="1"/>
</dbReference>
<dbReference type="Gene3D" id="1.10.40.30">
    <property type="entry name" value="Fumarase/aspartase (C-terminal domain)"/>
    <property type="match status" value="1"/>
</dbReference>
<keyword evidence="3 4" id="KW-0456">Lyase</keyword>
<comment type="pathway">
    <text evidence="4">Carbohydrate metabolism; tricarboxylic acid cycle; (S)-malate from fumarate: step 1/1.</text>
</comment>
<dbReference type="HAMAP" id="MF_00743">
    <property type="entry name" value="FumaraseC"/>
    <property type="match status" value="1"/>
</dbReference>
<dbReference type="SUPFAM" id="SSF48557">
    <property type="entry name" value="L-aspartase-like"/>
    <property type="match status" value="1"/>
</dbReference>